<dbReference type="GeneID" id="20199658"/>
<dbReference type="EnsemblMetazoa" id="HelroT162584">
    <property type="protein sequence ID" value="HelroP162584"/>
    <property type="gene ID" value="HelroG162584"/>
</dbReference>
<reference evidence="3" key="1">
    <citation type="submission" date="2012-12" db="EMBL/GenBank/DDBJ databases">
        <authorList>
            <person name="Hellsten U."/>
            <person name="Grimwood J."/>
            <person name="Chapman J.A."/>
            <person name="Shapiro H."/>
            <person name="Aerts A."/>
            <person name="Otillar R.P."/>
            <person name="Terry A.Y."/>
            <person name="Boore J.L."/>
            <person name="Simakov O."/>
            <person name="Marletaz F."/>
            <person name="Cho S.-J."/>
            <person name="Edsinger-Gonzales E."/>
            <person name="Havlak P."/>
            <person name="Kuo D.-H."/>
            <person name="Larsson T."/>
            <person name="Lv J."/>
            <person name="Arendt D."/>
            <person name="Savage R."/>
            <person name="Osoegawa K."/>
            <person name="de Jong P."/>
            <person name="Lindberg D.R."/>
            <person name="Seaver E.C."/>
            <person name="Weisblat D.A."/>
            <person name="Putnam N.H."/>
            <person name="Grigoriev I.V."/>
            <person name="Rokhsar D.S."/>
        </authorList>
    </citation>
    <scope>NUCLEOTIDE SEQUENCE</scope>
</reference>
<evidence type="ECO:0000313" key="3">
    <source>
        <dbReference type="Proteomes" id="UP000015101"/>
    </source>
</evidence>
<protein>
    <submittedName>
        <fullName evidence="1 2">Uncharacterized protein</fullName>
    </submittedName>
</protein>
<proteinExistence type="predicted"/>
<dbReference type="RefSeq" id="XP_009022997.1">
    <property type="nucleotide sequence ID" value="XM_009024749.1"/>
</dbReference>
<evidence type="ECO:0000313" key="1">
    <source>
        <dbReference type="EMBL" id="ESN99096.1"/>
    </source>
</evidence>
<dbReference type="CTD" id="20199658"/>
<dbReference type="Proteomes" id="UP000015101">
    <property type="component" value="Unassembled WGS sequence"/>
</dbReference>
<dbReference type="Gene3D" id="3.50.4.10">
    <property type="entry name" value="Hepatocyte Growth Factor"/>
    <property type="match status" value="3"/>
</dbReference>
<organism evidence="2 3">
    <name type="scientific">Helobdella robusta</name>
    <name type="common">Californian leech</name>
    <dbReference type="NCBI Taxonomy" id="6412"/>
    <lineage>
        <taxon>Eukaryota</taxon>
        <taxon>Metazoa</taxon>
        <taxon>Spiralia</taxon>
        <taxon>Lophotrochozoa</taxon>
        <taxon>Annelida</taxon>
        <taxon>Clitellata</taxon>
        <taxon>Hirudinea</taxon>
        <taxon>Rhynchobdellida</taxon>
        <taxon>Glossiphoniidae</taxon>
        <taxon>Helobdella</taxon>
    </lineage>
</organism>
<dbReference type="EMBL" id="AMQM01001114">
    <property type="status" value="NOT_ANNOTATED_CDS"/>
    <property type="molecule type" value="Genomic_DNA"/>
</dbReference>
<dbReference type="AlphaFoldDB" id="T1ESV8"/>
<dbReference type="EMBL" id="KB097143">
    <property type="protein sequence ID" value="ESN99096.1"/>
    <property type="molecule type" value="Genomic_DNA"/>
</dbReference>
<dbReference type="KEGG" id="hro:HELRODRAFT_162584"/>
<keyword evidence="3" id="KW-1185">Reference proteome</keyword>
<reference evidence="2" key="3">
    <citation type="submission" date="2015-06" db="UniProtKB">
        <authorList>
            <consortium name="EnsemblMetazoa"/>
        </authorList>
    </citation>
    <scope>IDENTIFICATION</scope>
</reference>
<dbReference type="HOGENOM" id="CLU_1058768_0_0_1"/>
<evidence type="ECO:0000313" key="2">
    <source>
        <dbReference type="EnsemblMetazoa" id="HelroP162584"/>
    </source>
</evidence>
<reference evidence="1 3" key="2">
    <citation type="journal article" date="2013" name="Nature">
        <title>Insights into bilaterian evolution from three spiralian genomes.</title>
        <authorList>
            <person name="Simakov O."/>
            <person name="Marletaz F."/>
            <person name="Cho S.J."/>
            <person name="Edsinger-Gonzales E."/>
            <person name="Havlak P."/>
            <person name="Hellsten U."/>
            <person name="Kuo D.H."/>
            <person name="Larsson T."/>
            <person name="Lv J."/>
            <person name="Arendt D."/>
            <person name="Savage R."/>
            <person name="Osoegawa K."/>
            <person name="de Jong P."/>
            <person name="Grimwood J."/>
            <person name="Chapman J.A."/>
            <person name="Shapiro H."/>
            <person name="Aerts A."/>
            <person name="Otillar R.P."/>
            <person name="Terry A.Y."/>
            <person name="Boore J.L."/>
            <person name="Grigoriev I.V."/>
            <person name="Lindberg D.R."/>
            <person name="Seaver E.C."/>
            <person name="Weisblat D.A."/>
            <person name="Putnam N.H."/>
            <person name="Rokhsar D.S."/>
        </authorList>
    </citation>
    <scope>NUCLEOTIDE SEQUENCE</scope>
</reference>
<accession>T1ESV8</accession>
<dbReference type="InParanoid" id="T1ESV8"/>
<sequence>MPMYHDYPCWMKKLKTTYPGLLQAPYYNIDSCLRYCVSLDNCLVVDFDHKADPPCFVQSTAASVNLDSLTSHPSRVNFMLDRNCLEPNLVPYSVELCWARRENYHYKGLKNLPYNSLISCLNYCASITSCFMVDYDPKASPPCFVWEDQEQFNPQNFENQDSTDNFLLDRKCLSYFNYSELYSSELCWIVNEKTYYPGLSQANYATEDLCLNHCDNTPACNVADFIPSDNPPCWVQTSASAVDMNNLKEKASATNYILDKTCE</sequence>
<gene>
    <name evidence="2" type="primary">20199658</name>
    <name evidence="1" type="ORF">HELRODRAFT_162584</name>
</gene>
<name>T1ESV8_HELRO</name>